<reference evidence="2" key="1">
    <citation type="journal article" date="2022" name="Mol. Ecol. Resour.">
        <title>The genomes of chicory, endive, great burdock and yacon provide insights into Asteraceae palaeo-polyploidization history and plant inulin production.</title>
        <authorList>
            <person name="Fan W."/>
            <person name="Wang S."/>
            <person name="Wang H."/>
            <person name="Wang A."/>
            <person name="Jiang F."/>
            <person name="Liu H."/>
            <person name="Zhao H."/>
            <person name="Xu D."/>
            <person name="Zhang Y."/>
        </authorList>
    </citation>
    <scope>NUCLEOTIDE SEQUENCE [LARGE SCALE GENOMIC DNA]</scope>
    <source>
        <strain evidence="2">cv. Punajuju</strain>
    </source>
</reference>
<name>A0ACB8YTW2_CICIN</name>
<protein>
    <submittedName>
        <fullName evidence="1">Uncharacterized protein</fullName>
    </submittedName>
</protein>
<dbReference type="EMBL" id="CM042017">
    <property type="protein sequence ID" value="KAI3688952.1"/>
    <property type="molecule type" value="Genomic_DNA"/>
</dbReference>
<comment type="caution">
    <text evidence="1">The sequence shown here is derived from an EMBL/GenBank/DDBJ whole genome shotgun (WGS) entry which is preliminary data.</text>
</comment>
<sequence length="226" mass="26087">MSPPQTMPPPPTSVVNNHHALPNVTEPPPMVGTRVSGVLHKWINCGKRWRPRWFVLQDGVLSYYKIHSPLATKETDKESRVIGTHSFQNRHRDNRNHHKPLGELHLKVSSICESRSDDRRFSVFTGTKGMHLKAHTREDQMEWMEALKAVKRMFPRMSNSELMNPVSKNVTVSTEKLRARLLQEGVNETVIKDAERIMRNEFSSMHDQLVLLRKKVTLLIETLDLS</sequence>
<keyword evidence="2" id="KW-1185">Reference proteome</keyword>
<reference evidence="1 2" key="2">
    <citation type="journal article" date="2022" name="Mol. Ecol. Resour.">
        <title>The genomes of chicory, endive, great burdock and yacon provide insights into Asteraceae paleo-polyploidization history and plant inulin production.</title>
        <authorList>
            <person name="Fan W."/>
            <person name="Wang S."/>
            <person name="Wang H."/>
            <person name="Wang A."/>
            <person name="Jiang F."/>
            <person name="Liu H."/>
            <person name="Zhao H."/>
            <person name="Xu D."/>
            <person name="Zhang Y."/>
        </authorList>
    </citation>
    <scope>NUCLEOTIDE SEQUENCE [LARGE SCALE GENOMIC DNA]</scope>
    <source>
        <strain evidence="2">cv. Punajuju</strain>
        <tissue evidence="1">Leaves</tissue>
    </source>
</reference>
<proteinExistence type="predicted"/>
<accession>A0ACB8YTW2</accession>
<evidence type="ECO:0000313" key="2">
    <source>
        <dbReference type="Proteomes" id="UP001055811"/>
    </source>
</evidence>
<dbReference type="Proteomes" id="UP001055811">
    <property type="component" value="Linkage Group LG09"/>
</dbReference>
<organism evidence="1 2">
    <name type="scientific">Cichorium intybus</name>
    <name type="common">Chicory</name>
    <dbReference type="NCBI Taxonomy" id="13427"/>
    <lineage>
        <taxon>Eukaryota</taxon>
        <taxon>Viridiplantae</taxon>
        <taxon>Streptophyta</taxon>
        <taxon>Embryophyta</taxon>
        <taxon>Tracheophyta</taxon>
        <taxon>Spermatophyta</taxon>
        <taxon>Magnoliopsida</taxon>
        <taxon>eudicotyledons</taxon>
        <taxon>Gunneridae</taxon>
        <taxon>Pentapetalae</taxon>
        <taxon>asterids</taxon>
        <taxon>campanulids</taxon>
        <taxon>Asterales</taxon>
        <taxon>Asteraceae</taxon>
        <taxon>Cichorioideae</taxon>
        <taxon>Cichorieae</taxon>
        <taxon>Cichoriinae</taxon>
        <taxon>Cichorium</taxon>
    </lineage>
</organism>
<gene>
    <name evidence="1" type="ORF">L2E82_46898</name>
</gene>
<evidence type="ECO:0000313" key="1">
    <source>
        <dbReference type="EMBL" id="KAI3688952.1"/>
    </source>
</evidence>